<keyword evidence="2" id="KW-1185">Reference proteome</keyword>
<proteinExistence type="predicted"/>
<dbReference type="RefSeq" id="WP_163229071.1">
    <property type="nucleotide sequence ID" value="NZ_WHZW01000002.1"/>
</dbReference>
<accession>A0A6N9Z2X4</accession>
<organism evidence="1 2">
    <name type="scientific">Bifidobacterium aerophilum</name>
    <dbReference type="NCBI Taxonomy" id="1798155"/>
    <lineage>
        <taxon>Bacteria</taxon>
        <taxon>Bacillati</taxon>
        <taxon>Actinomycetota</taxon>
        <taxon>Actinomycetes</taxon>
        <taxon>Bifidobacteriales</taxon>
        <taxon>Bifidobacteriaceae</taxon>
        <taxon>Bifidobacterium</taxon>
    </lineage>
</organism>
<reference evidence="1 2" key="1">
    <citation type="submission" date="2019-10" db="EMBL/GenBank/DDBJ databases">
        <title>Bifidobacterium from non-human primates.</title>
        <authorList>
            <person name="Modesto M."/>
        </authorList>
    </citation>
    <scope>NUCLEOTIDE SEQUENCE [LARGE SCALE GENOMIC DNA]</scope>
    <source>
        <strain evidence="1 2">TRE17</strain>
    </source>
</reference>
<gene>
    <name evidence="1" type="ORF">GFD25_01000</name>
</gene>
<dbReference type="AlphaFoldDB" id="A0A6N9Z2X4"/>
<dbReference type="Proteomes" id="UP000469194">
    <property type="component" value="Unassembled WGS sequence"/>
</dbReference>
<sequence>MLLVRVCALTPPNVVARLTDADLPMTLNLDMALVGPSGSGKGKIMSHARHLIPTPETTELVEVKPKTGESIPAKFVSKIPKLDADGKPVKGEYEDDIVASKCLVLIPEIVSLRASMNRQGSTMLPTLLEGFSNEPLGDDTKGKQYQIKIPPYAYRLAGVVGVQPSNSGVLFDEADTGLAGRFLYMPSTDPDAPPSCEKPDRPADPFPFDLYDLPMSVDKRQREALYEFGSREAMPGGGERGYPLTEITFPAEASGYADTMQLLSCRGEADPLDAHRIEIVARIAALLAIMERRTEVDTEDWRLALTLMDKSDETRAVCLSQKRQSAVNWEAERIATKNDAMDQVETRNVGKAKARILKLLQDNPSGMTRKQLVNACSGGYRKSADAAIEHLYSTGEISSNGDDEHTVWYPA</sequence>
<comment type="caution">
    <text evidence="1">The sequence shown here is derived from an EMBL/GenBank/DDBJ whole genome shotgun (WGS) entry which is preliminary data.</text>
</comment>
<dbReference type="EMBL" id="WHZW01000002">
    <property type="protein sequence ID" value="NEG88603.1"/>
    <property type="molecule type" value="Genomic_DNA"/>
</dbReference>
<evidence type="ECO:0000313" key="2">
    <source>
        <dbReference type="Proteomes" id="UP000469194"/>
    </source>
</evidence>
<protein>
    <submittedName>
        <fullName evidence="1">Uncharacterized protein</fullName>
    </submittedName>
</protein>
<name>A0A6N9Z2X4_9BIFI</name>
<evidence type="ECO:0000313" key="1">
    <source>
        <dbReference type="EMBL" id="NEG88603.1"/>
    </source>
</evidence>